<proteinExistence type="predicted"/>
<evidence type="ECO:0000313" key="2">
    <source>
        <dbReference type="Proteomes" id="UP000319627"/>
    </source>
</evidence>
<dbReference type="RefSeq" id="WP_246118723.1">
    <property type="nucleotide sequence ID" value="NZ_VLKG01000005.1"/>
</dbReference>
<dbReference type="EMBL" id="VLKG01000005">
    <property type="protein sequence ID" value="TWH71446.1"/>
    <property type="molecule type" value="Genomic_DNA"/>
</dbReference>
<dbReference type="InterPro" id="IPR045584">
    <property type="entry name" value="Pilin-like"/>
</dbReference>
<sequence length="148" mass="16452">MQGFSLLELMLVLALLGLMTALSVAWLGPASSIGSALEQLAAQSRQLAQQAQLSGRILGLRWTGQHPQSVQLNLNEGRLVWTPLDSSTQGWADWPQELRPDRPAAQEPWVIFTPSGLAQPVQVRWSWPEGGERWHWQTSTRIQVQPAP</sequence>
<dbReference type="PROSITE" id="PS00409">
    <property type="entry name" value="PROKAR_NTER_METHYL"/>
    <property type="match status" value="1"/>
</dbReference>
<gene>
    <name evidence="1" type="ORF">LX59_01733</name>
</gene>
<dbReference type="NCBIfam" id="TIGR01708">
    <property type="entry name" value="typeII_sec_gspH"/>
    <property type="match status" value="1"/>
</dbReference>
<dbReference type="InterPro" id="IPR049875">
    <property type="entry name" value="TypeII_GspH"/>
</dbReference>
<dbReference type="Gene3D" id="3.55.40.10">
    <property type="entry name" value="minor pseudopilin epsh domain"/>
    <property type="match status" value="1"/>
</dbReference>
<organism evidence="1 2">
    <name type="scientific">Azomonas agilis</name>
    <dbReference type="NCBI Taxonomy" id="116849"/>
    <lineage>
        <taxon>Bacteria</taxon>
        <taxon>Pseudomonadati</taxon>
        <taxon>Pseudomonadota</taxon>
        <taxon>Gammaproteobacteria</taxon>
        <taxon>Pseudomonadales</taxon>
        <taxon>Pseudomonadaceae</taxon>
        <taxon>Azomonas</taxon>
    </lineage>
</organism>
<dbReference type="GO" id="GO:0015628">
    <property type="term" value="P:protein secretion by the type II secretion system"/>
    <property type="evidence" value="ECO:0007669"/>
    <property type="project" value="InterPro"/>
</dbReference>
<reference evidence="1 2" key="1">
    <citation type="submission" date="2019-07" db="EMBL/GenBank/DDBJ databases">
        <title>Genomic Encyclopedia of Type Strains, Phase I: the one thousand microbial genomes (KMG-I) project.</title>
        <authorList>
            <person name="Kyrpides N."/>
        </authorList>
    </citation>
    <scope>NUCLEOTIDE SEQUENCE [LARGE SCALE GENOMIC DNA]</scope>
    <source>
        <strain evidence="1 2">DSM 375</strain>
    </source>
</reference>
<protein>
    <submittedName>
        <fullName evidence="1">General secretion pathway protein H</fullName>
    </submittedName>
</protein>
<dbReference type="GO" id="GO:0015627">
    <property type="term" value="C:type II protein secretion system complex"/>
    <property type="evidence" value="ECO:0007669"/>
    <property type="project" value="InterPro"/>
</dbReference>
<dbReference type="InterPro" id="IPR012902">
    <property type="entry name" value="N_methyl_site"/>
</dbReference>
<accession>A0A562IKU4</accession>
<dbReference type="AlphaFoldDB" id="A0A562IKU4"/>
<evidence type="ECO:0000313" key="1">
    <source>
        <dbReference type="EMBL" id="TWH71446.1"/>
    </source>
</evidence>
<name>A0A562IKU4_9GAMM</name>
<dbReference type="Proteomes" id="UP000319627">
    <property type="component" value="Unassembled WGS sequence"/>
</dbReference>
<comment type="caution">
    <text evidence="1">The sequence shown here is derived from an EMBL/GenBank/DDBJ whole genome shotgun (WGS) entry which is preliminary data.</text>
</comment>
<dbReference type="SUPFAM" id="SSF54523">
    <property type="entry name" value="Pili subunits"/>
    <property type="match status" value="1"/>
</dbReference>
<keyword evidence="2" id="KW-1185">Reference proteome</keyword>
<dbReference type="NCBIfam" id="TIGR02532">
    <property type="entry name" value="IV_pilin_GFxxxE"/>
    <property type="match status" value="1"/>
</dbReference>